<feature type="compositionally biased region" description="Low complexity" evidence="1">
    <location>
        <begin position="52"/>
        <end position="64"/>
    </location>
</feature>
<feature type="region of interest" description="Disordered" evidence="1">
    <location>
        <begin position="41"/>
        <end position="110"/>
    </location>
</feature>
<evidence type="ECO:0000313" key="2">
    <source>
        <dbReference type="EMBL" id="WPH02688.1"/>
    </source>
</evidence>
<reference evidence="2 3" key="1">
    <citation type="submission" date="2023-11" db="EMBL/GenBank/DDBJ databases">
        <title>An acidophilic fungus is an integral part of prey digestion in a carnivorous sundew plant.</title>
        <authorList>
            <person name="Tsai I.J."/>
        </authorList>
    </citation>
    <scope>NUCLEOTIDE SEQUENCE [LARGE SCALE GENOMIC DNA]</scope>
    <source>
        <strain evidence="2">169a</strain>
    </source>
</reference>
<organism evidence="2 3">
    <name type="scientific">Acrodontium crateriforme</name>
    <dbReference type="NCBI Taxonomy" id="150365"/>
    <lineage>
        <taxon>Eukaryota</taxon>
        <taxon>Fungi</taxon>
        <taxon>Dikarya</taxon>
        <taxon>Ascomycota</taxon>
        <taxon>Pezizomycotina</taxon>
        <taxon>Dothideomycetes</taxon>
        <taxon>Dothideomycetidae</taxon>
        <taxon>Mycosphaerellales</taxon>
        <taxon>Teratosphaeriaceae</taxon>
        <taxon>Acrodontium</taxon>
    </lineage>
</organism>
<protein>
    <submittedName>
        <fullName evidence="2">Uncharacterized protein</fullName>
    </submittedName>
</protein>
<name>A0AAQ3M7Z5_9PEZI</name>
<dbReference type="AlphaFoldDB" id="A0AAQ3M7Z5"/>
<evidence type="ECO:0000256" key="1">
    <source>
        <dbReference type="SAM" id="MobiDB-lite"/>
    </source>
</evidence>
<evidence type="ECO:0000313" key="3">
    <source>
        <dbReference type="Proteomes" id="UP001303373"/>
    </source>
</evidence>
<gene>
    <name evidence="2" type="ORF">R9X50_00555400</name>
</gene>
<accession>A0AAQ3M7Z5</accession>
<dbReference type="Proteomes" id="UP001303373">
    <property type="component" value="Chromosome 8"/>
</dbReference>
<proteinExistence type="predicted"/>
<sequence length="598" mass="67007">MPTTADGTEGDYETETTFCVPAHSMFSHLPGFSANSVQIAGDSTTHDRHPSESNSDAKSSSRDSTLTGSNSLMVPKTSYFDSSIEPLSSRRSHMRSFESSSRGDRRVPRPACTVSLQRLPTPNDEDANQGCSNLEKLSSQFRSIYTYANEHSCMPADCICDNYDTLQAPMPSKGNSIPQHLNRDTPTLFDPRQNSLDLMPHPAWMLEARHFVEDWNFPNAKATHSVCHESKVKAVVEDWNFPDNREAAAESVTEECISILERSLRKVTPKLNESLPIFFCFCAKAPILHGRRTLVHHIISHLRIIRQGGHDARLCLCGQAFHTLQGFTEHLRECLKRRILSMYIPGSARSNWHYGGPEIPEDMSVRGLRLDYGIKARLLSDSHIDDHTLLSPSQPFDHTKACIWRCRPCGMNCGSAWADYVQHAEQCSLNNYQVSKSPNDAHVGKFSSTSFVASNEQSPDLCTVLEQSRKDATYIRLLERRVEMLEKELDANVLSYQVDSTTEETNPSPQHIDSIEDDAVQSLEEVLQPWHPSSKAFIRMSNETNPGFPKASVLEKTFAVPVGILTSVQIPETPANGNVEIRKRFNNKFLTAQEPDNG</sequence>
<keyword evidence="3" id="KW-1185">Reference proteome</keyword>
<dbReference type="EMBL" id="CP138587">
    <property type="protein sequence ID" value="WPH02688.1"/>
    <property type="molecule type" value="Genomic_DNA"/>
</dbReference>